<evidence type="ECO:0000256" key="7">
    <source>
        <dbReference type="ARBA" id="ARBA00022771"/>
    </source>
</evidence>
<evidence type="ECO:0000256" key="9">
    <source>
        <dbReference type="ARBA" id="ARBA00023002"/>
    </source>
</evidence>
<feature type="compositionally biased region" description="Polar residues" evidence="14">
    <location>
        <begin position="1738"/>
        <end position="1754"/>
    </location>
</feature>
<dbReference type="InterPro" id="IPR001606">
    <property type="entry name" value="ARID_dom"/>
</dbReference>
<feature type="compositionally biased region" description="Polar residues" evidence="14">
    <location>
        <begin position="290"/>
        <end position="309"/>
    </location>
</feature>
<feature type="domain" description="PHD-type" evidence="15">
    <location>
        <begin position="394"/>
        <end position="444"/>
    </location>
</feature>
<dbReference type="CDD" id="cd15545">
    <property type="entry name" value="PHD_BAZ2A_like"/>
    <property type="match status" value="1"/>
</dbReference>
<feature type="compositionally biased region" description="Basic and acidic residues" evidence="14">
    <location>
        <begin position="69"/>
        <end position="85"/>
    </location>
</feature>
<feature type="region of interest" description="Disordered" evidence="14">
    <location>
        <begin position="1645"/>
        <end position="1766"/>
    </location>
</feature>
<evidence type="ECO:0000256" key="10">
    <source>
        <dbReference type="ARBA" id="ARBA00023004"/>
    </source>
</evidence>
<sequence length="1766" mass="198055">MDHDGPRNPESSFTTCLSIPVQGAVPINPEDDLSRSNYASKPDQPPAEAVASGSKRAPRKSKTDAMAAIKRDRSTSPETDEHGDTVIEQPSYTNPIPISPTLDMNSVKTTSPRRVKSTKTDADLDHCPVYYPTIEEFKDPMAYMRTISDEAKEYGICKIVPPEEWKMPFVTDTEKFRFKTRLQRLNNIEASCRAKLNFLEQLYQFHRQQGNPRVAVPTINHKPLDLWLLRKEVQKLGGYQAVVEANKWADLGRVLGYTAIRGLSAQIKNSYIRVILPFEDFFERSKNVSATTAPNSASAQKPLSLSLDTTPRKAEGAPSSPSSPMSTTSSPLSEPPDENESKASESSASKARRAGRMSAADRNTPKKPVSVTKPVVPPPRIFNDADAKPSKHSDYFCEVCQKANRDTQMLLCDGCDCGYHTFCLDPPLDSIPKGEWFCFTCIAGTGGDFGFDEGEEHCLSSFQARDREFRRRWFASHPPAQNTDEKHSVASMIGKVLVSEDDIEREFWRLTQSAEETVEIEYGADVHSTTHGSAMPTMETQPSNPYSSDPWNLNNIPILQESLLRYIKSDISGMTVPWTYVGMTFSTFCWHNEDHYTYSINFMHWGETKTWYGIPGDDAEKFEAAIKNEAPDLFEAQPDLLFQLVTLMNPKRVAEAGVRVFKCNQRAGEFVVTFPKAYHAGFNHGLNFNEAVNFALPDWLSLGRECALHYATHRKHPVFSHDELLVTITQHSQSIKTALWLVESLREMVGREHDARAKARELDFQEISQDTDLPEDQYQCTVCKVFCYLSQITCQCQQAVVCIEHHQLLGCSRHVSGRQLTLRKRYSDATLTEILAKVDERAEVPEAWKNKFNRTLSESSTPNLRSLRALLAEGDRISHPIPELPTLRKCVESANTWVESANAFLSRKHTNRKRSRRSRGSAPGRGIDDVLERPEHGLPELYALLESVKALGFDAPEIASLQTLGQQSEGVKARAIHLLSMADAPLDRTAFLKECERLVLEASSMNINIEELVEVDKVVLREQLLKQIDDVGKDTPLTPEEVRSLVQRARACNVPVDALSILLEKQKGGEEWQRKAKALVDKNIKSLEDLEEMAAMDPDAAIDPVAFDRIQALRARALDFEKQAQFWLAAEPGAAKPTVQEVLKLACRAEKEFVIVSISDLRASADIALELESRCESVLKLRYDEPIVPGEIFRHIEKWAKYADDHLRAFQLPNYDKLAVQVARHTEWIAQLPWYCQNHKFPHVEDLIKDVLETTKQDDDAPPADDYVTCICLKPVRPPPAGESSDAVQCDHCFARFHGTCAASGGSCLFCDQQHWDGTLHQSRKWHFSYLPPMLSDAPDITKRYSEDWKNLELLVHRVDRLSAVIGQFLSYASRPENQSLDHLAQIRHYMRKLFRIQFPVSPMKEISFGLDLSSLHRSIAGQPTGNRVRKRRRPRFTFGPDLDDDWKDGTRCVCRGRARYPHEWGKLKCSSCNRDYHTSCVFFKRNAIQEEEDFVCPLCCVRKGKRYKFTDVRVTPPGEPTQNVDTCIDTQEMLESFSREVLYMQLPKPQMPTLYVELVRFVPGQPDSTPVARPPPAVNGHYNHGQGYGGASSASPGVANGVVGTANDVNPSGPHGTLQYPYPRWMNPATPAMPPVSRYLENAQNGASGSKRKFVEDEEPPMASMRPTSPPTAKRRTPAAESVSSHSSGSTATVKPQGHNQTGRQSSPRTSNGTASHQHSPAPSNQSLSPSLRMIVSPSNHPIPSTSASTADASRNRPMPHPRVS</sequence>
<accession>A0A5C3QB25</accession>
<evidence type="ECO:0000259" key="18">
    <source>
        <dbReference type="PROSITE" id="PS51184"/>
    </source>
</evidence>
<gene>
    <name evidence="19" type="ORF">BDV98DRAFT_606376</name>
</gene>
<dbReference type="STRING" id="1884261.A0A5C3QB25"/>
<keyword evidence="8" id="KW-0862">Zinc</keyword>
<dbReference type="Pfam" id="PF01388">
    <property type="entry name" value="ARID"/>
    <property type="match status" value="1"/>
</dbReference>
<evidence type="ECO:0000259" key="17">
    <source>
        <dbReference type="PROSITE" id="PS51183"/>
    </source>
</evidence>
<keyword evidence="20" id="KW-1185">Reference proteome</keyword>
<protein>
    <recommendedName>
        <fullName evidence="4">[histone H3]-trimethyl-L-lysine(4) demethylase</fullName>
        <ecNumber evidence="4">1.14.11.67</ecNumber>
    </recommendedName>
</protein>
<dbReference type="PANTHER" id="PTHR10694:SF33">
    <property type="entry name" value="LYSINE-SPECIFIC DEMETHYLASE 5"/>
    <property type="match status" value="1"/>
</dbReference>
<feature type="compositionally biased region" description="Basic residues" evidence="14">
    <location>
        <begin position="908"/>
        <end position="919"/>
    </location>
</feature>
<keyword evidence="6" id="KW-0677">Repeat</keyword>
<evidence type="ECO:0000313" key="20">
    <source>
        <dbReference type="Proteomes" id="UP000305067"/>
    </source>
</evidence>
<feature type="compositionally biased region" description="Polar residues" evidence="14">
    <location>
        <begin position="88"/>
        <end position="110"/>
    </location>
</feature>
<keyword evidence="10" id="KW-0408">Iron</keyword>
<dbReference type="SMART" id="SM01014">
    <property type="entry name" value="ARID"/>
    <property type="match status" value="1"/>
</dbReference>
<feature type="domain" description="JmjC" evidence="18">
    <location>
        <begin position="545"/>
        <end position="711"/>
    </location>
</feature>
<dbReference type="Pfam" id="PF21323">
    <property type="entry name" value="KDM5_C-hel"/>
    <property type="match status" value="1"/>
</dbReference>
<feature type="domain" description="ARID" evidence="16">
    <location>
        <begin position="192"/>
        <end position="283"/>
    </location>
</feature>
<dbReference type="Gene3D" id="3.30.40.10">
    <property type="entry name" value="Zinc/RING finger domain, C3HC4 (zinc finger)"/>
    <property type="match status" value="2"/>
</dbReference>
<keyword evidence="9" id="KW-0560">Oxidoreductase</keyword>
<dbReference type="GO" id="GO:0008270">
    <property type="term" value="F:zinc ion binding"/>
    <property type="evidence" value="ECO:0007669"/>
    <property type="project" value="UniProtKB-KW"/>
</dbReference>
<dbReference type="Pfam" id="PF02375">
    <property type="entry name" value="JmjN"/>
    <property type="match status" value="1"/>
</dbReference>
<dbReference type="InterPro" id="IPR003347">
    <property type="entry name" value="JmjC_dom"/>
</dbReference>
<dbReference type="InterPro" id="IPR019786">
    <property type="entry name" value="Zinc_finger_PHD-type_CS"/>
</dbReference>
<dbReference type="Gene3D" id="1.10.150.60">
    <property type="entry name" value="ARID DNA-binding domain"/>
    <property type="match status" value="1"/>
</dbReference>
<organism evidence="19 20">
    <name type="scientific">Pterulicium gracile</name>
    <dbReference type="NCBI Taxonomy" id="1884261"/>
    <lineage>
        <taxon>Eukaryota</taxon>
        <taxon>Fungi</taxon>
        <taxon>Dikarya</taxon>
        <taxon>Basidiomycota</taxon>
        <taxon>Agaricomycotina</taxon>
        <taxon>Agaricomycetes</taxon>
        <taxon>Agaricomycetidae</taxon>
        <taxon>Agaricales</taxon>
        <taxon>Pleurotineae</taxon>
        <taxon>Pterulaceae</taxon>
        <taxon>Pterulicium</taxon>
    </lineage>
</organism>
<feature type="region of interest" description="Disordered" evidence="14">
    <location>
        <begin position="1568"/>
        <end position="1616"/>
    </location>
</feature>
<dbReference type="GO" id="GO:0005634">
    <property type="term" value="C:nucleus"/>
    <property type="evidence" value="ECO:0007669"/>
    <property type="project" value="UniProtKB-SubCell"/>
</dbReference>
<evidence type="ECO:0000256" key="1">
    <source>
        <dbReference type="ARBA" id="ARBA00001954"/>
    </source>
</evidence>
<name>A0A5C3QB25_9AGAR</name>
<dbReference type="InterPro" id="IPR013083">
    <property type="entry name" value="Znf_RING/FYVE/PHD"/>
</dbReference>
<dbReference type="CDD" id="cd16100">
    <property type="entry name" value="ARID"/>
    <property type="match status" value="1"/>
</dbReference>
<dbReference type="PROSITE" id="PS51011">
    <property type="entry name" value="ARID"/>
    <property type="match status" value="1"/>
</dbReference>
<dbReference type="GO" id="GO:0003677">
    <property type="term" value="F:DNA binding"/>
    <property type="evidence" value="ECO:0007669"/>
    <property type="project" value="InterPro"/>
</dbReference>
<dbReference type="InterPro" id="IPR011011">
    <property type="entry name" value="Znf_FYVE_PHD"/>
</dbReference>
<evidence type="ECO:0000256" key="5">
    <source>
        <dbReference type="ARBA" id="ARBA00022723"/>
    </source>
</evidence>
<dbReference type="EMBL" id="ML178835">
    <property type="protein sequence ID" value="TFK99202.1"/>
    <property type="molecule type" value="Genomic_DNA"/>
</dbReference>
<dbReference type="SMART" id="SM00545">
    <property type="entry name" value="JmjN"/>
    <property type="match status" value="1"/>
</dbReference>
<dbReference type="SUPFAM" id="SSF51197">
    <property type="entry name" value="Clavaminate synthase-like"/>
    <property type="match status" value="1"/>
</dbReference>
<evidence type="ECO:0000256" key="13">
    <source>
        <dbReference type="PROSITE-ProRule" id="PRU00146"/>
    </source>
</evidence>
<dbReference type="Gene3D" id="2.60.120.650">
    <property type="entry name" value="Cupin"/>
    <property type="match status" value="1"/>
</dbReference>
<dbReference type="GO" id="GO:0034647">
    <property type="term" value="F:histone H3K4me/H3K4me2/H3K4me3 demethylase activity"/>
    <property type="evidence" value="ECO:0007669"/>
    <property type="project" value="UniProtKB-EC"/>
</dbReference>
<comment type="catalytic activity">
    <reaction evidence="12">
        <text>N(6),N(6),N(6)-trimethyl-L-lysyl(4)-[histone H3] + 3 2-oxoglutarate + 3 O2 = L-lysyl(4)-[histone H3] + 3 formaldehyde + 3 succinate + 3 CO2</text>
        <dbReference type="Rhea" id="RHEA:60208"/>
        <dbReference type="Rhea" id="RHEA-COMP:15537"/>
        <dbReference type="Rhea" id="RHEA-COMP:15547"/>
        <dbReference type="ChEBI" id="CHEBI:15379"/>
        <dbReference type="ChEBI" id="CHEBI:16526"/>
        <dbReference type="ChEBI" id="CHEBI:16810"/>
        <dbReference type="ChEBI" id="CHEBI:16842"/>
        <dbReference type="ChEBI" id="CHEBI:29969"/>
        <dbReference type="ChEBI" id="CHEBI:30031"/>
        <dbReference type="ChEBI" id="CHEBI:61961"/>
        <dbReference type="EC" id="1.14.11.67"/>
    </reaction>
</comment>
<feature type="compositionally biased region" description="Polar residues" evidence="14">
    <location>
        <begin position="1692"/>
        <end position="1731"/>
    </location>
</feature>
<dbReference type="InterPro" id="IPR013637">
    <property type="entry name" value="Lys_sp_deMease-like_dom"/>
</dbReference>
<reference evidence="19 20" key="1">
    <citation type="journal article" date="2019" name="Nat. Ecol. Evol.">
        <title>Megaphylogeny resolves global patterns of mushroom evolution.</title>
        <authorList>
            <person name="Varga T."/>
            <person name="Krizsan K."/>
            <person name="Foldi C."/>
            <person name="Dima B."/>
            <person name="Sanchez-Garcia M."/>
            <person name="Sanchez-Ramirez S."/>
            <person name="Szollosi G.J."/>
            <person name="Szarkandi J.G."/>
            <person name="Papp V."/>
            <person name="Albert L."/>
            <person name="Andreopoulos W."/>
            <person name="Angelini C."/>
            <person name="Antonin V."/>
            <person name="Barry K.W."/>
            <person name="Bougher N.L."/>
            <person name="Buchanan P."/>
            <person name="Buyck B."/>
            <person name="Bense V."/>
            <person name="Catcheside P."/>
            <person name="Chovatia M."/>
            <person name="Cooper J."/>
            <person name="Damon W."/>
            <person name="Desjardin D."/>
            <person name="Finy P."/>
            <person name="Geml J."/>
            <person name="Haridas S."/>
            <person name="Hughes K."/>
            <person name="Justo A."/>
            <person name="Karasinski D."/>
            <person name="Kautmanova I."/>
            <person name="Kiss B."/>
            <person name="Kocsube S."/>
            <person name="Kotiranta H."/>
            <person name="LaButti K.M."/>
            <person name="Lechner B.E."/>
            <person name="Liimatainen K."/>
            <person name="Lipzen A."/>
            <person name="Lukacs Z."/>
            <person name="Mihaltcheva S."/>
            <person name="Morgado L.N."/>
            <person name="Niskanen T."/>
            <person name="Noordeloos M.E."/>
            <person name="Ohm R.A."/>
            <person name="Ortiz-Santana B."/>
            <person name="Ovrebo C."/>
            <person name="Racz N."/>
            <person name="Riley R."/>
            <person name="Savchenko A."/>
            <person name="Shiryaev A."/>
            <person name="Soop K."/>
            <person name="Spirin V."/>
            <person name="Szebenyi C."/>
            <person name="Tomsovsky M."/>
            <person name="Tulloss R.E."/>
            <person name="Uehling J."/>
            <person name="Grigoriev I.V."/>
            <person name="Vagvolgyi C."/>
            <person name="Papp T."/>
            <person name="Martin F.M."/>
            <person name="Miettinen O."/>
            <person name="Hibbett D.S."/>
            <person name="Nagy L.G."/>
        </authorList>
    </citation>
    <scope>NUCLEOTIDE SEQUENCE [LARGE SCALE GENOMIC DNA]</scope>
    <source>
        <strain evidence="19 20">CBS 309.79</strain>
    </source>
</reference>
<dbReference type="Pfam" id="PF02928">
    <property type="entry name" value="zf-C5HC2"/>
    <property type="match status" value="1"/>
</dbReference>
<proteinExistence type="inferred from homology"/>
<dbReference type="FunFam" id="1.10.150.60:FF:000016">
    <property type="entry name" value="Putative Lysine-specific demethylase 5B"/>
    <property type="match status" value="1"/>
</dbReference>
<evidence type="ECO:0000256" key="11">
    <source>
        <dbReference type="ARBA" id="ARBA00023242"/>
    </source>
</evidence>
<dbReference type="SUPFAM" id="SSF57903">
    <property type="entry name" value="FYVE/PHD zinc finger"/>
    <property type="match status" value="2"/>
</dbReference>
<keyword evidence="7 13" id="KW-0863">Zinc-finger</keyword>
<evidence type="ECO:0000256" key="14">
    <source>
        <dbReference type="SAM" id="MobiDB-lite"/>
    </source>
</evidence>
<dbReference type="InterPro" id="IPR048615">
    <property type="entry name" value="KDM5_C-hel"/>
</dbReference>
<keyword evidence="11" id="KW-0539">Nucleus</keyword>
<evidence type="ECO:0000256" key="6">
    <source>
        <dbReference type="ARBA" id="ARBA00022737"/>
    </source>
</evidence>
<evidence type="ECO:0000256" key="12">
    <source>
        <dbReference type="ARBA" id="ARBA00048734"/>
    </source>
</evidence>
<dbReference type="SUPFAM" id="SSF46774">
    <property type="entry name" value="ARID-like"/>
    <property type="match status" value="1"/>
</dbReference>
<dbReference type="GO" id="GO:0000785">
    <property type="term" value="C:chromatin"/>
    <property type="evidence" value="ECO:0007669"/>
    <property type="project" value="TreeGrafter"/>
</dbReference>
<dbReference type="InterPro" id="IPR019787">
    <property type="entry name" value="Znf_PHD-finger"/>
</dbReference>
<feature type="region of interest" description="Disordered" evidence="14">
    <location>
        <begin position="290"/>
        <end position="385"/>
    </location>
</feature>
<dbReference type="PANTHER" id="PTHR10694">
    <property type="entry name" value="LYSINE-SPECIFIC DEMETHYLASE"/>
    <property type="match status" value="1"/>
</dbReference>
<dbReference type="SMART" id="SM00249">
    <property type="entry name" value="PHD"/>
    <property type="match status" value="3"/>
</dbReference>
<dbReference type="GO" id="GO:0006355">
    <property type="term" value="P:regulation of DNA-templated transcription"/>
    <property type="evidence" value="ECO:0007669"/>
    <property type="project" value="TreeGrafter"/>
</dbReference>
<comment type="subcellular location">
    <subcellularLocation>
        <location evidence="2">Nucleus</location>
    </subcellularLocation>
</comment>
<dbReference type="InterPro" id="IPR003349">
    <property type="entry name" value="JmjN"/>
</dbReference>
<dbReference type="PROSITE" id="PS01359">
    <property type="entry name" value="ZF_PHD_1"/>
    <property type="match status" value="1"/>
</dbReference>
<dbReference type="PROSITE" id="PS51184">
    <property type="entry name" value="JMJC"/>
    <property type="match status" value="1"/>
</dbReference>
<dbReference type="PROSITE" id="PS51183">
    <property type="entry name" value="JMJN"/>
    <property type="match status" value="1"/>
</dbReference>
<evidence type="ECO:0000256" key="4">
    <source>
        <dbReference type="ARBA" id="ARBA00012902"/>
    </source>
</evidence>
<dbReference type="CDD" id="cd15489">
    <property type="entry name" value="PHD_SF"/>
    <property type="match status" value="1"/>
</dbReference>
<dbReference type="PROSITE" id="PS50016">
    <property type="entry name" value="ZF_PHD_2"/>
    <property type="match status" value="1"/>
</dbReference>
<dbReference type="Pfam" id="PF00628">
    <property type="entry name" value="PHD"/>
    <property type="match status" value="1"/>
</dbReference>
<evidence type="ECO:0000256" key="8">
    <source>
        <dbReference type="ARBA" id="ARBA00022833"/>
    </source>
</evidence>
<dbReference type="OrthoDB" id="1678912at2759"/>
<dbReference type="SMART" id="SM00558">
    <property type="entry name" value="JmjC"/>
    <property type="match status" value="1"/>
</dbReference>
<feature type="domain" description="JmjN" evidence="17">
    <location>
        <begin position="127"/>
        <end position="168"/>
    </location>
</feature>
<dbReference type="Pfam" id="PF02373">
    <property type="entry name" value="JmjC"/>
    <property type="match status" value="1"/>
</dbReference>
<comment type="similarity">
    <text evidence="3">Belongs to the JARID1 histone demethylase family.</text>
</comment>
<dbReference type="SMART" id="SM00501">
    <property type="entry name" value="BRIGHT"/>
    <property type="match status" value="1"/>
</dbReference>
<keyword evidence="5" id="KW-0479">Metal-binding</keyword>
<dbReference type="InterPro" id="IPR004198">
    <property type="entry name" value="Znf_C5HC2"/>
</dbReference>
<dbReference type="InterPro" id="IPR036431">
    <property type="entry name" value="ARID_dom_sf"/>
</dbReference>
<evidence type="ECO:0000259" key="16">
    <source>
        <dbReference type="PROSITE" id="PS51011"/>
    </source>
</evidence>
<feature type="region of interest" description="Disordered" evidence="14">
    <location>
        <begin position="908"/>
        <end position="931"/>
    </location>
</feature>
<evidence type="ECO:0000256" key="2">
    <source>
        <dbReference type="ARBA" id="ARBA00004123"/>
    </source>
</evidence>
<dbReference type="Pfam" id="PF08429">
    <property type="entry name" value="PLU-1"/>
    <property type="match status" value="1"/>
</dbReference>
<comment type="cofactor">
    <cofactor evidence="1">
        <name>Fe(2+)</name>
        <dbReference type="ChEBI" id="CHEBI:29033"/>
    </cofactor>
</comment>
<dbReference type="EC" id="1.14.11.67" evidence="4"/>
<dbReference type="Proteomes" id="UP000305067">
    <property type="component" value="Unassembled WGS sequence"/>
</dbReference>
<feature type="compositionally biased region" description="Low complexity" evidence="14">
    <location>
        <begin position="318"/>
        <end position="332"/>
    </location>
</feature>
<evidence type="ECO:0000256" key="3">
    <source>
        <dbReference type="ARBA" id="ARBA00006801"/>
    </source>
</evidence>
<feature type="region of interest" description="Disordered" evidence="14">
    <location>
        <begin position="1"/>
        <end position="119"/>
    </location>
</feature>
<evidence type="ECO:0000313" key="19">
    <source>
        <dbReference type="EMBL" id="TFK99202.1"/>
    </source>
</evidence>
<dbReference type="InterPro" id="IPR001965">
    <property type="entry name" value="Znf_PHD"/>
</dbReference>
<feature type="compositionally biased region" description="Low complexity" evidence="14">
    <location>
        <begin position="356"/>
        <end position="374"/>
    </location>
</feature>
<evidence type="ECO:0000259" key="15">
    <source>
        <dbReference type="PROSITE" id="PS50016"/>
    </source>
</evidence>